<comment type="pathway">
    <text evidence="1">Glycan metabolism; L-arabinan degradation.</text>
</comment>
<comment type="caution">
    <text evidence="5">The sequence shown here is derived from an EMBL/GenBank/DDBJ whole genome shotgun (WGS) entry which is preliminary data.</text>
</comment>
<organism evidence="5">
    <name type="scientific">termite gut metagenome</name>
    <dbReference type="NCBI Taxonomy" id="433724"/>
    <lineage>
        <taxon>unclassified sequences</taxon>
        <taxon>metagenomes</taxon>
        <taxon>organismal metagenomes</taxon>
    </lineage>
</organism>
<gene>
    <name evidence="5" type="ORF">EZS27_013941</name>
</gene>
<reference evidence="5" key="1">
    <citation type="submission" date="2019-03" db="EMBL/GenBank/DDBJ databases">
        <title>Single cell metagenomics reveals metabolic interactions within the superorganism composed of flagellate Streblomastix strix and complex community of Bacteroidetes bacteria on its surface.</title>
        <authorList>
            <person name="Treitli S.C."/>
            <person name="Kolisko M."/>
            <person name="Husnik F."/>
            <person name="Keeling P."/>
            <person name="Hampl V."/>
        </authorList>
    </citation>
    <scope>NUCLEOTIDE SEQUENCE</scope>
    <source>
        <strain evidence="5">STM</strain>
    </source>
</reference>
<dbReference type="UniPathway" id="UPA00667"/>
<dbReference type="GO" id="GO:0031222">
    <property type="term" value="P:arabinan catabolic process"/>
    <property type="evidence" value="ECO:0007669"/>
    <property type="project" value="UniProtKB-UniPathway"/>
</dbReference>
<accession>A0A5J4RVH1</accession>
<evidence type="ECO:0000256" key="2">
    <source>
        <dbReference type="ARBA" id="ARBA00009865"/>
    </source>
</evidence>
<dbReference type="EC" id="3.2.1.99" evidence="5"/>
<dbReference type="PROSITE" id="PS51257">
    <property type="entry name" value="PROKAR_LIPOPROTEIN"/>
    <property type="match status" value="1"/>
</dbReference>
<dbReference type="AlphaFoldDB" id="A0A5J4RVH1"/>
<dbReference type="GO" id="GO:0046558">
    <property type="term" value="F:arabinan endo-1,5-alpha-L-arabinosidase activity"/>
    <property type="evidence" value="ECO:0007669"/>
    <property type="project" value="UniProtKB-EC"/>
</dbReference>
<evidence type="ECO:0000313" key="5">
    <source>
        <dbReference type="EMBL" id="KAA6338017.1"/>
    </source>
</evidence>
<evidence type="ECO:0000256" key="1">
    <source>
        <dbReference type="ARBA" id="ARBA00004834"/>
    </source>
</evidence>
<dbReference type="CDD" id="cd18616">
    <property type="entry name" value="GH43_ABN-like"/>
    <property type="match status" value="1"/>
</dbReference>
<dbReference type="PANTHER" id="PTHR43301:SF3">
    <property type="entry name" value="ARABINAN ENDO-1,5-ALPHA-L-ARABINOSIDASE A-RELATED"/>
    <property type="match status" value="1"/>
</dbReference>
<sequence>MELRCFIILCFILFVSCSKATQPEKHGDISKDETDSLTYTNPVVSYSLPDPTVIKADDGYFYLYATENIRNIPIHRSKNLVEWEQVGTVFTNESRPSFEPNGGLWAPDINYINGQYVLYYSMSVWGGEWTCGIGIAVSSHPKGPFTDKGMIFRSNDINVQNSIDEFYFEEAGKKYLFWGSFHGIYVIELTEDGLSIKEGVEKRQVAGTAYEGTYIHKHGNYYYMFASIGTCCEGVNSTYTTVVGRSTALFGPYLNKNDESMTDNHHEVFIRGNSRFAGTGHNSEIVTDDEGNDWIFYHAVDRKDANGRALMLDRVWWVNDWPQVIDAVPSLKAKAPVFIKQ</sequence>
<evidence type="ECO:0000256" key="3">
    <source>
        <dbReference type="ARBA" id="ARBA00022801"/>
    </source>
</evidence>
<keyword evidence="4 5" id="KW-0326">Glycosidase</keyword>
<dbReference type="InterPro" id="IPR016840">
    <property type="entry name" value="Glyco_hydro_43_endo_a_Ara-ase"/>
</dbReference>
<name>A0A5J4RVH1_9ZZZZ</name>
<dbReference type="PANTHER" id="PTHR43301">
    <property type="entry name" value="ARABINAN ENDO-1,5-ALPHA-L-ARABINOSIDASE"/>
    <property type="match status" value="1"/>
</dbReference>
<proteinExistence type="inferred from homology"/>
<dbReference type="PIRSF" id="PIRSF026534">
    <property type="entry name" value="Endo_alpha-L-arabinosidase"/>
    <property type="match status" value="1"/>
</dbReference>
<evidence type="ECO:0000256" key="4">
    <source>
        <dbReference type="ARBA" id="ARBA00023295"/>
    </source>
</evidence>
<dbReference type="InterPro" id="IPR006710">
    <property type="entry name" value="Glyco_hydro_43"/>
</dbReference>
<dbReference type="EMBL" id="SNRY01000650">
    <property type="protein sequence ID" value="KAA6338017.1"/>
    <property type="molecule type" value="Genomic_DNA"/>
</dbReference>
<protein>
    <submittedName>
        <fullName evidence="5">Extracellular endo-alpha-(1-&gt;5)-L-arabinanase 1</fullName>
        <ecNumber evidence="5">3.2.1.99</ecNumber>
    </submittedName>
</protein>
<dbReference type="Pfam" id="PF04616">
    <property type="entry name" value="Glyco_hydro_43"/>
    <property type="match status" value="1"/>
</dbReference>
<dbReference type="InterPro" id="IPR050727">
    <property type="entry name" value="GH43_arabinanases"/>
</dbReference>
<dbReference type="SUPFAM" id="SSF75005">
    <property type="entry name" value="Arabinanase/levansucrase/invertase"/>
    <property type="match status" value="1"/>
</dbReference>
<keyword evidence="3 5" id="KW-0378">Hydrolase</keyword>
<dbReference type="InterPro" id="IPR023296">
    <property type="entry name" value="Glyco_hydro_beta-prop_sf"/>
</dbReference>
<comment type="similarity">
    <text evidence="2">Belongs to the glycosyl hydrolase 43 family.</text>
</comment>
<dbReference type="Gene3D" id="2.115.10.20">
    <property type="entry name" value="Glycosyl hydrolase domain, family 43"/>
    <property type="match status" value="1"/>
</dbReference>